<sequence>MELLMRVLGEVLCVVGCGLL</sequence>
<protein>
    <submittedName>
        <fullName evidence="1">Uncharacterized protein</fullName>
    </submittedName>
</protein>
<proteinExistence type="predicted"/>
<dbReference type="EMBL" id="GBXM01000331">
    <property type="protein sequence ID" value="JAI08247.1"/>
    <property type="molecule type" value="Transcribed_RNA"/>
</dbReference>
<name>A0A0E9Y0R8_ANGAN</name>
<organism evidence="1">
    <name type="scientific">Anguilla anguilla</name>
    <name type="common">European freshwater eel</name>
    <name type="synonym">Muraena anguilla</name>
    <dbReference type="NCBI Taxonomy" id="7936"/>
    <lineage>
        <taxon>Eukaryota</taxon>
        <taxon>Metazoa</taxon>
        <taxon>Chordata</taxon>
        <taxon>Craniata</taxon>
        <taxon>Vertebrata</taxon>
        <taxon>Euteleostomi</taxon>
        <taxon>Actinopterygii</taxon>
        <taxon>Neopterygii</taxon>
        <taxon>Teleostei</taxon>
        <taxon>Anguilliformes</taxon>
        <taxon>Anguillidae</taxon>
        <taxon>Anguilla</taxon>
    </lineage>
</organism>
<accession>A0A0E9Y0R8</accession>
<evidence type="ECO:0000313" key="1">
    <source>
        <dbReference type="EMBL" id="JAI08247.1"/>
    </source>
</evidence>
<reference evidence="1" key="1">
    <citation type="submission" date="2014-11" db="EMBL/GenBank/DDBJ databases">
        <authorList>
            <person name="Amaro Gonzalez C."/>
        </authorList>
    </citation>
    <scope>NUCLEOTIDE SEQUENCE</scope>
</reference>
<dbReference type="AlphaFoldDB" id="A0A0E9Y0R8"/>
<reference evidence="1" key="2">
    <citation type="journal article" date="2015" name="Fish Shellfish Immunol.">
        <title>Early steps in the European eel (Anguilla anguilla)-Vibrio vulnificus interaction in the gills: Role of the RtxA13 toxin.</title>
        <authorList>
            <person name="Callol A."/>
            <person name="Pajuelo D."/>
            <person name="Ebbesson L."/>
            <person name="Teles M."/>
            <person name="MacKenzie S."/>
            <person name="Amaro C."/>
        </authorList>
    </citation>
    <scope>NUCLEOTIDE SEQUENCE</scope>
</reference>